<sequence length="96" mass="10996">MSEAKPILDLLKQTDSITIKETVITLPDPTVVKEQEKEIKVKEVTARENTVVIEIKKEESQEVDELGKYYEQFEGELVLPAKRGLETDDDDDFEDV</sequence>
<dbReference type="AlphaFoldDB" id="A0AAD5U8Q2"/>
<dbReference type="EMBL" id="JADGKB010000369">
    <property type="protein sequence ID" value="KAJ3249734.1"/>
    <property type="molecule type" value="Genomic_DNA"/>
</dbReference>
<protein>
    <submittedName>
        <fullName evidence="1">Uncharacterized protein</fullName>
    </submittedName>
</protein>
<dbReference type="Proteomes" id="UP001210925">
    <property type="component" value="Unassembled WGS sequence"/>
</dbReference>
<reference evidence="1" key="1">
    <citation type="submission" date="2020-05" db="EMBL/GenBank/DDBJ databases">
        <title>Phylogenomic resolution of chytrid fungi.</title>
        <authorList>
            <person name="Stajich J.E."/>
            <person name="Amses K."/>
            <person name="Simmons R."/>
            <person name="Seto K."/>
            <person name="Myers J."/>
            <person name="Bonds A."/>
            <person name="Quandt C.A."/>
            <person name="Barry K."/>
            <person name="Liu P."/>
            <person name="Grigoriev I."/>
            <person name="Longcore J.E."/>
            <person name="James T.Y."/>
        </authorList>
    </citation>
    <scope>NUCLEOTIDE SEQUENCE</scope>
    <source>
        <strain evidence="1">PLAUS21</strain>
    </source>
</reference>
<name>A0AAD5U8Q2_9FUNG</name>
<proteinExistence type="predicted"/>
<comment type="caution">
    <text evidence="1">The sequence shown here is derived from an EMBL/GenBank/DDBJ whole genome shotgun (WGS) entry which is preliminary data.</text>
</comment>
<evidence type="ECO:0000313" key="2">
    <source>
        <dbReference type="Proteomes" id="UP001210925"/>
    </source>
</evidence>
<evidence type="ECO:0000313" key="1">
    <source>
        <dbReference type="EMBL" id="KAJ3249734.1"/>
    </source>
</evidence>
<gene>
    <name evidence="1" type="ORF">HK103_004434</name>
</gene>
<keyword evidence="2" id="KW-1185">Reference proteome</keyword>
<accession>A0AAD5U8Q2</accession>
<organism evidence="1 2">
    <name type="scientific">Boothiomyces macroporosus</name>
    <dbReference type="NCBI Taxonomy" id="261099"/>
    <lineage>
        <taxon>Eukaryota</taxon>
        <taxon>Fungi</taxon>
        <taxon>Fungi incertae sedis</taxon>
        <taxon>Chytridiomycota</taxon>
        <taxon>Chytridiomycota incertae sedis</taxon>
        <taxon>Chytridiomycetes</taxon>
        <taxon>Rhizophydiales</taxon>
        <taxon>Terramycetaceae</taxon>
        <taxon>Boothiomyces</taxon>
    </lineage>
</organism>